<reference evidence="2" key="3">
    <citation type="submission" date="2025-09" db="UniProtKB">
        <authorList>
            <consortium name="Ensembl"/>
        </authorList>
    </citation>
    <scope>IDENTIFICATION</scope>
</reference>
<organism evidence="2 3">
    <name type="scientific">Erpetoichthys calabaricus</name>
    <name type="common">Rope fish</name>
    <name type="synonym">Calamoichthys calabaricus</name>
    <dbReference type="NCBI Taxonomy" id="27687"/>
    <lineage>
        <taxon>Eukaryota</taxon>
        <taxon>Metazoa</taxon>
        <taxon>Chordata</taxon>
        <taxon>Craniata</taxon>
        <taxon>Vertebrata</taxon>
        <taxon>Euteleostomi</taxon>
        <taxon>Actinopterygii</taxon>
        <taxon>Polypteriformes</taxon>
        <taxon>Polypteridae</taxon>
        <taxon>Erpetoichthys</taxon>
    </lineage>
</organism>
<reference evidence="2" key="2">
    <citation type="submission" date="2025-08" db="UniProtKB">
        <authorList>
            <consortium name="Ensembl"/>
        </authorList>
    </citation>
    <scope>IDENTIFICATION</scope>
</reference>
<reference evidence="2" key="1">
    <citation type="submission" date="2021-06" db="EMBL/GenBank/DDBJ databases">
        <authorList>
            <consortium name="Wellcome Sanger Institute Data Sharing"/>
        </authorList>
    </citation>
    <scope>NUCLEOTIDE SEQUENCE [LARGE SCALE GENOMIC DNA]</scope>
</reference>
<evidence type="ECO:0000313" key="3">
    <source>
        <dbReference type="Proteomes" id="UP000694620"/>
    </source>
</evidence>
<name>A0A8C4S3Q7_ERPCA</name>
<dbReference type="GeneTree" id="ENSGT00940000155231"/>
<dbReference type="AlphaFoldDB" id="A0A8C4S3Q7"/>
<evidence type="ECO:0000259" key="1">
    <source>
        <dbReference type="Pfam" id="PF00498"/>
    </source>
</evidence>
<dbReference type="FunFam" id="2.60.200.20:FF:000004">
    <property type="entry name" value="pleckstrin homology-like domain family B member 1 isoform X1"/>
    <property type="match status" value="1"/>
</dbReference>
<dbReference type="GO" id="GO:0070507">
    <property type="term" value="P:regulation of microtubule cytoskeleton organization"/>
    <property type="evidence" value="ECO:0007669"/>
    <property type="project" value="TreeGrafter"/>
</dbReference>
<dbReference type="Gene3D" id="2.60.200.20">
    <property type="match status" value="1"/>
</dbReference>
<evidence type="ECO:0000313" key="2">
    <source>
        <dbReference type="Ensembl" id="ENSECRP00000011083.1"/>
    </source>
</evidence>
<dbReference type="SUPFAM" id="SSF49879">
    <property type="entry name" value="SMAD/FHA domain"/>
    <property type="match status" value="1"/>
</dbReference>
<dbReference type="Pfam" id="PF00498">
    <property type="entry name" value="FHA"/>
    <property type="match status" value="1"/>
</dbReference>
<sequence>GQNLSHFPNQIHFFIPKCPPLDFIDTGKGLKVQTVKPHLVSLGSGRLSTAITLLPLEEGTVNAPAPQDIIIEGPGIAAEHCFIENKNGIITLDPCGNLCMLDGVPVTKPTQLTQGYTLCLGKSYYFRFNHPEEASRIKNMLPHRSQITSLSPTQVTLQCCFCIEHDSVVSLSGHIF</sequence>
<dbReference type="Ensembl" id="ENSECRT00000011264.1">
    <property type="protein sequence ID" value="ENSECRP00000011083.1"/>
    <property type="gene ID" value="ENSECRG00000007373.1"/>
</dbReference>
<protein>
    <recommendedName>
        <fullName evidence="1">FHA domain-containing protein</fullName>
    </recommendedName>
</protein>
<dbReference type="GO" id="GO:0045180">
    <property type="term" value="C:basal cortex"/>
    <property type="evidence" value="ECO:0007669"/>
    <property type="project" value="TreeGrafter"/>
</dbReference>
<dbReference type="Proteomes" id="UP000694620">
    <property type="component" value="Chromosome 4"/>
</dbReference>
<dbReference type="InterPro" id="IPR000253">
    <property type="entry name" value="FHA_dom"/>
</dbReference>
<proteinExistence type="predicted"/>
<keyword evidence="3" id="KW-1185">Reference proteome</keyword>
<accession>A0A8C4S3Q7</accession>
<dbReference type="PANTHER" id="PTHR12156">
    <property type="entry name" value="PLECKSTRIN HOMOLOGY-LIKE DOMAIN, FAMILY B, MEMBER 3"/>
    <property type="match status" value="1"/>
</dbReference>
<dbReference type="InterPro" id="IPR008984">
    <property type="entry name" value="SMAD_FHA_dom_sf"/>
</dbReference>
<feature type="domain" description="FHA" evidence="1">
    <location>
        <begin position="66"/>
        <end position="121"/>
    </location>
</feature>
<dbReference type="InterPro" id="IPR052212">
    <property type="entry name" value="PH-like_domain"/>
</dbReference>
<dbReference type="PANTHER" id="PTHR12156:SF21">
    <property type="entry name" value="PLECKSTRIN HOMOLOGY-LIKE DOMAIN FAMILY B MEMBER 2"/>
    <property type="match status" value="1"/>
</dbReference>